<reference evidence="6" key="1">
    <citation type="submission" date="2015-11" db="EMBL/GenBank/DDBJ databases">
        <authorList>
            <person name="Varghese N."/>
        </authorList>
    </citation>
    <scope>NUCLEOTIDE SEQUENCE [LARGE SCALE GENOMIC DNA]</scope>
    <source>
        <strain evidence="6">DSM 45899</strain>
    </source>
</reference>
<accession>A0A0S4QRK5</accession>
<keyword evidence="2 3" id="KW-0732">Signal</keyword>
<feature type="domain" description="Leucine-binding protein" evidence="4">
    <location>
        <begin position="52"/>
        <end position="398"/>
    </location>
</feature>
<dbReference type="PANTHER" id="PTHR47235:SF1">
    <property type="entry name" value="BLR6548 PROTEIN"/>
    <property type="match status" value="1"/>
</dbReference>
<proteinExistence type="inferred from homology"/>
<protein>
    <submittedName>
        <fullName evidence="5">ABC-type branched-chain amino acid transport system, substrate-binding protein</fullName>
    </submittedName>
</protein>
<dbReference type="EMBL" id="FAOZ01000017">
    <property type="protein sequence ID" value="CUU58193.1"/>
    <property type="molecule type" value="Genomic_DNA"/>
</dbReference>
<gene>
    <name evidence="5" type="ORF">Ga0074812_117102</name>
</gene>
<dbReference type="CDD" id="cd06341">
    <property type="entry name" value="PBP1_ABC_ligand_binding-like"/>
    <property type="match status" value="1"/>
</dbReference>
<evidence type="ECO:0000313" key="5">
    <source>
        <dbReference type="EMBL" id="CUU58193.1"/>
    </source>
</evidence>
<sequence>MLGIIRRDRLPRPPALAALAALALAGACAASDTGGSGLGRPACTSPGVSATEIRLGLLLSDTGPAAEIWQGMRSGIEARLGEVNERGGVHGRKIVYSWRDDESNGALNISGARDLVEGAGVLALLEGSSVVGESAQYLDDQGVPVAGVAQEAAWSQHPNMISYANIAPPDTRTRDTLARYAHAVGGDSAVVVIAGLFEASVQGGARITESLAAGGVPVVATLDYTQGASSPARLAQQIAATGADVLVSALPGGAFAEIYAAARQAGIPLRAAVSAAGLDQGLVDAYGTQISGAAYYTSVVPLEVSSPVHQPYLDAMARYAPGQSPDTKNALDAYITTDLLVQGLEAAGACPTREGLLTALRSFDAYDGGGLLSAPVDLTAGFGRPPACYTFVVVNQAGSGFEVAPQSPICPGTP</sequence>
<evidence type="ECO:0000256" key="3">
    <source>
        <dbReference type="SAM" id="SignalP"/>
    </source>
</evidence>
<dbReference type="InterPro" id="IPR028081">
    <property type="entry name" value="Leu-bd"/>
</dbReference>
<evidence type="ECO:0000256" key="1">
    <source>
        <dbReference type="ARBA" id="ARBA00010062"/>
    </source>
</evidence>
<dbReference type="PROSITE" id="PS51257">
    <property type="entry name" value="PROKAR_LIPOPROTEIN"/>
    <property type="match status" value="1"/>
</dbReference>
<evidence type="ECO:0000313" key="6">
    <source>
        <dbReference type="Proteomes" id="UP000198802"/>
    </source>
</evidence>
<evidence type="ECO:0000259" key="4">
    <source>
        <dbReference type="Pfam" id="PF13458"/>
    </source>
</evidence>
<dbReference type="PANTHER" id="PTHR47235">
    <property type="entry name" value="BLR6548 PROTEIN"/>
    <property type="match status" value="1"/>
</dbReference>
<name>A0A0S4QRK5_9ACTN</name>
<dbReference type="Gene3D" id="3.40.50.2300">
    <property type="match status" value="2"/>
</dbReference>
<dbReference type="RefSeq" id="WP_091280903.1">
    <property type="nucleotide sequence ID" value="NZ_FAOZ01000017.1"/>
</dbReference>
<feature type="signal peptide" evidence="3">
    <location>
        <begin position="1"/>
        <end position="29"/>
    </location>
</feature>
<feature type="chain" id="PRO_5006626442" evidence="3">
    <location>
        <begin position="30"/>
        <end position="414"/>
    </location>
</feature>
<keyword evidence="6" id="KW-1185">Reference proteome</keyword>
<dbReference type="InterPro" id="IPR028082">
    <property type="entry name" value="Peripla_BP_I"/>
</dbReference>
<dbReference type="Proteomes" id="UP000198802">
    <property type="component" value="Unassembled WGS sequence"/>
</dbReference>
<comment type="similarity">
    <text evidence="1">Belongs to the leucine-binding protein family.</text>
</comment>
<evidence type="ECO:0000256" key="2">
    <source>
        <dbReference type="ARBA" id="ARBA00022729"/>
    </source>
</evidence>
<organism evidence="5 6">
    <name type="scientific">Parafrankia irregularis</name>
    <dbReference type="NCBI Taxonomy" id="795642"/>
    <lineage>
        <taxon>Bacteria</taxon>
        <taxon>Bacillati</taxon>
        <taxon>Actinomycetota</taxon>
        <taxon>Actinomycetes</taxon>
        <taxon>Frankiales</taxon>
        <taxon>Frankiaceae</taxon>
        <taxon>Parafrankia</taxon>
    </lineage>
</organism>
<dbReference type="AlphaFoldDB" id="A0A0S4QRK5"/>
<dbReference type="SUPFAM" id="SSF53822">
    <property type="entry name" value="Periplasmic binding protein-like I"/>
    <property type="match status" value="1"/>
</dbReference>
<dbReference type="Pfam" id="PF13458">
    <property type="entry name" value="Peripla_BP_6"/>
    <property type="match status" value="1"/>
</dbReference>